<name>A0A2M7RGS2_9BACT</name>
<protein>
    <recommendedName>
        <fullName evidence="2">DUF7670 domain-containing protein</fullName>
    </recommendedName>
</protein>
<keyword evidence="1" id="KW-0812">Transmembrane</keyword>
<proteinExistence type="predicted"/>
<evidence type="ECO:0000259" key="2">
    <source>
        <dbReference type="Pfam" id="PF24709"/>
    </source>
</evidence>
<organism evidence="3 4">
    <name type="scientific">Candidatus Kerfeldbacteria bacterium CG_4_10_14_0_8_um_filter_42_10</name>
    <dbReference type="NCBI Taxonomy" id="2014248"/>
    <lineage>
        <taxon>Bacteria</taxon>
        <taxon>Candidatus Kerfeldiibacteriota</taxon>
    </lineage>
</organism>
<evidence type="ECO:0000313" key="4">
    <source>
        <dbReference type="Proteomes" id="UP000230779"/>
    </source>
</evidence>
<gene>
    <name evidence="3" type="ORF">COY66_05935</name>
</gene>
<dbReference type="EMBL" id="PFMD01000068">
    <property type="protein sequence ID" value="PIY95772.1"/>
    <property type="molecule type" value="Genomic_DNA"/>
</dbReference>
<feature type="transmembrane region" description="Helical" evidence="1">
    <location>
        <begin position="29"/>
        <end position="45"/>
    </location>
</feature>
<dbReference type="Pfam" id="PF24709">
    <property type="entry name" value="DUF7670"/>
    <property type="match status" value="1"/>
</dbReference>
<keyword evidence="1" id="KW-0472">Membrane</keyword>
<comment type="caution">
    <text evidence="3">The sequence shown here is derived from an EMBL/GenBank/DDBJ whole genome shotgun (WGS) entry which is preliminary data.</text>
</comment>
<dbReference type="Proteomes" id="UP000230779">
    <property type="component" value="Unassembled WGS sequence"/>
</dbReference>
<evidence type="ECO:0000313" key="3">
    <source>
        <dbReference type="EMBL" id="PIY95772.1"/>
    </source>
</evidence>
<dbReference type="AlphaFoldDB" id="A0A2M7RGS2"/>
<reference evidence="3 4" key="1">
    <citation type="submission" date="2017-09" db="EMBL/GenBank/DDBJ databases">
        <title>Depth-based differentiation of microbial function through sediment-hosted aquifers and enrichment of novel symbionts in the deep terrestrial subsurface.</title>
        <authorList>
            <person name="Probst A.J."/>
            <person name="Ladd B."/>
            <person name="Jarett J.K."/>
            <person name="Geller-Mcgrath D.E."/>
            <person name="Sieber C.M."/>
            <person name="Emerson J.B."/>
            <person name="Anantharaman K."/>
            <person name="Thomas B.C."/>
            <person name="Malmstrom R."/>
            <person name="Stieglmeier M."/>
            <person name="Klingl A."/>
            <person name="Woyke T."/>
            <person name="Ryan C.M."/>
            <person name="Banfield J.F."/>
        </authorList>
    </citation>
    <scope>NUCLEOTIDE SEQUENCE [LARGE SCALE GENOMIC DNA]</scope>
    <source>
        <strain evidence="3">CG_4_10_14_0_8_um_filter_42_10</strain>
    </source>
</reference>
<keyword evidence="1" id="KW-1133">Transmembrane helix</keyword>
<dbReference type="InterPro" id="IPR056087">
    <property type="entry name" value="DUF7670"/>
</dbReference>
<sequence length="99" mass="10697">MFAFGLLFYFGYGNPLPFANPDYSLRENVALAMVPLVFIGLVLGWKYPKAGGFLIVIPVAIGFVVGLLTEANLTINLAASLVPGILYLVDGYNRGRLNS</sequence>
<evidence type="ECO:0000256" key="1">
    <source>
        <dbReference type="SAM" id="Phobius"/>
    </source>
</evidence>
<feature type="transmembrane region" description="Helical" evidence="1">
    <location>
        <begin position="52"/>
        <end position="69"/>
    </location>
</feature>
<feature type="domain" description="DUF7670" evidence="2">
    <location>
        <begin position="3"/>
        <end position="98"/>
    </location>
</feature>
<accession>A0A2M7RGS2</accession>